<dbReference type="PANTHER" id="PTHR43690">
    <property type="entry name" value="NARDILYSIN"/>
    <property type="match status" value="1"/>
</dbReference>
<dbReference type="Gene3D" id="3.30.830.10">
    <property type="entry name" value="Metalloenzyme, LuxS/M16 peptidase-like"/>
    <property type="match status" value="2"/>
</dbReference>
<dbReference type="Proteomes" id="UP000609802">
    <property type="component" value="Unassembled WGS sequence"/>
</dbReference>
<keyword evidence="9" id="KW-0732">Signal</keyword>
<dbReference type="InterPro" id="IPR007863">
    <property type="entry name" value="Peptidase_M16_C"/>
</dbReference>
<dbReference type="SUPFAM" id="SSF63411">
    <property type="entry name" value="LuxS/MPP-like metallohydrolase"/>
    <property type="match status" value="2"/>
</dbReference>
<dbReference type="EMBL" id="BNCH01000010">
    <property type="protein sequence ID" value="GHF07795.1"/>
    <property type="molecule type" value="Genomic_DNA"/>
</dbReference>
<keyword evidence="7" id="KW-0482">Metalloprotease</keyword>
<comment type="cofactor">
    <cofactor evidence="1">
        <name>Zn(2+)</name>
        <dbReference type="ChEBI" id="CHEBI:29105"/>
    </cofactor>
</comment>
<protein>
    <submittedName>
        <fullName evidence="12">Peptidase M16</fullName>
    </submittedName>
</protein>
<evidence type="ECO:0000259" key="11">
    <source>
        <dbReference type="Pfam" id="PF05193"/>
    </source>
</evidence>
<evidence type="ECO:0000313" key="13">
    <source>
        <dbReference type="Proteomes" id="UP000609802"/>
    </source>
</evidence>
<keyword evidence="13" id="KW-1185">Reference proteome</keyword>
<feature type="chain" id="PRO_5045669923" evidence="9">
    <location>
        <begin position="20"/>
        <end position="445"/>
    </location>
</feature>
<dbReference type="RefSeq" id="WP_191287459.1">
    <property type="nucleotide sequence ID" value="NZ_BNCH01000010.1"/>
</dbReference>
<evidence type="ECO:0000256" key="5">
    <source>
        <dbReference type="ARBA" id="ARBA00022801"/>
    </source>
</evidence>
<accession>A0ABQ3J8I5</accession>
<dbReference type="InterPro" id="IPR011249">
    <property type="entry name" value="Metalloenz_LuxS/M16"/>
</dbReference>
<evidence type="ECO:0000256" key="2">
    <source>
        <dbReference type="ARBA" id="ARBA00007261"/>
    </source>
</evidence>
<feature type="domain" description="Peptidase M16 N-terminal" evidence="10">
    <location>
        <begin position="34"/>
        <end position="179"/>
    </location>
</feature>
<dbReference type="PROSITE" id="PS00143">
    <property type="entry name" value="INSULINASE"/>
    <property type="match status" value="1"/>
</dbReference>
<dbReference type="InterPro" id="IPR011765">
    <property type="entry name" value="Pept_M16_N"/>
</dbReference>
<evidence type="ECO:0000256" key="8">
    <source>
        <dbReference type="RuleBase" id="RU004447"/>
    </source>
</evidence>
<keyword evidence="5" id="KW-0378">Hydrolase</keyword>
<name>A0ABQ3J8I5_9RHOB</name>
<keyword evidence="3" id="KW-0645">Protease</keyword>
<evidence type="ECO:0000313" key="12">
    <source>
        <dbReference type="EMBL" id="GHF07795.1"/>
    </source>
</evidence>
<feature type="domain" description="Peptidase M16 C-terminal" evidence="11">
    <location>
        <begin position="187"/>
        <end position="371"/>
    </location>
</feature>
<reference evidence="13" key="1">
    <citation type="journal article" date="2019" name="Int. J. Syst. Evol. Microbiol.">
        <title>The Global Catalogue of Microorganisms (GCM) 10K type strain sequencing project: providing services to taxonomists for standard genome sequencing and annotation.</title>
        <authorList>
            <consortium name="The Broad Institute Genomics Platform"/>
            <consortium name="The Broad Institute Genome Sequencing Center for Infectious Disease"/>
            <person name="Wu L."/>
            <person name="Ma J."/>
        </authorList>
    </citation>
    <scope>NUCLEOTIDE SEQUENCE [LARGE SCALE GENOMIC DNA]</scope>
    <source>
        <strain evidence="13">KCTC 42443</strain>
    </source>
</reference>
<proteinExistence type="inferred from homology"/>
<gene>
    <name evidence="12" type="ORF">GCM10016455_30980</name>
</gene>
<dbReference type="PANTHER" id="PTHR43690:SF17">
    <property type="entry name" value="PROTEIN YHJJ"/>
    <property type="match status" value="1"/>
</dbReference>
<evidence type="ECO:0000256" key="3">
    <source>
        <dbReference type="ARBA" id="ARBA00022670"/>
    </source>
</evidence>
<dbReference type="InterPro" id="IPR001431">
    <property type="entry name" value="Pept_M16_Zn_BS"/>
</dbReference>
<sequence>MRFLIAAFLAFGLGTPALAKDGVTDFKLDNGLEVVVIEDHRAPVVVHMLWYRAGAADEEPGVSGIAHFLEHLLFKATDTMEAGELSRVVAENGGSDNAFTSQDYTAYFQRVAADRLGLMMQMEADRMRNLRLTEDDIVTERNVILEERAQRTDSDPGALFHEQMNAAAYLNHPYGTPIIGWRHEAAKLSRADALAFYERFYAPNNAILIVAGDVTPDEVRALAQEYYGPLKPTPGLTERERRAEPPQLAERRVRFEDPRVSQPYVYRQYAAPERDPGAQEQAAALVYLAEILGGSGATSVLGRALQFDNPIAVYAGAAYGSVMLDDTEFSLVVYPKQGVSLAEAEAALDEQIAKFLETGIDPEQFERIKFQIRADQIYAQDSAMSRAQRYGRALTAGLTIDDVQAWPDILQAVTPEQVMQAARQIFDDRRSVTGWLVPEGGEEMK</sequence>
<evidence type="ECO:0000256" key="4">
    <source>
        <dbReference type="ARBA" id="ARBA00022723"/>
    </source>
</evidence>
<keyword evidence="6" id="KW-0862">Zinc</keyword>
<comment type="similarity">
    <text evidence="2 8">Belongs to the peptidase M16 family.</text>
</comment>
<comment type="caution">
    <text evidence="12">The sequence shown here is derived from an EMBL/GenBank/DDBJ whole genome shotgun (WGS) entry which is preliminary data.</text>
</comment>
<dbReference type="Pfam" id="PF05193">
    <property type="entry name" value="Peptidase_M16_C"/>
    <property type="match status" value="1"/>
</dbReference>
<organism evidence="12 13">
    <name type="scientific">Aliiroseovarius zhejiangensis</name>
    <dbReference type="NCBI Taxonomy" id="1632025"/>
    <lineage>
        <taxon>Bacteria</taxon>
        <taxon>Pseudomonadati</taxon>
        <taxon>Pseudomonadota</taxon>
        <taxon>Alphaproteobacteria</taxon>
        <taxon>Rhodobacterales</taxon>
        <taxon>Paracoccaceae</taxon>
        <taxon>Aliiroseovarius</taxon>
    </lineage>
</organism>
<evidence type="ECO:0000256" key="9">
    <source>
        <dbReference type="SAM" id="SignalP"/>
    </source>
</evidence>
<feature type="signal peptide" evidence="9">
    <location>
        <begin position="1"/>
        <end position="19"/>
    </location>
</feature>
<evidence type="ECO:0000259" key="10">
    <source>
        <dbReference type="Pfam" id="PF00675"/>
    </source>
</evidence>
<evidence type="ECO:0000256" key="6">
    <source>
        <dbReference type="ARBA" id="ARBA00022833"/>
    </source>
</evidence>
<evidence type="ECO:0000256" key="7">
    <source>
        <dbReference type="ARBA" id="ARBA00023049"/>
    </source>
</evidence>
<dbReference type="InterPro" id="IPR050626">
    <property type="entry name" value="Peptidase_M16"/>
</dbReference>
<dbReference type="Pfam" id="PF00675">
    <property type="entry name" value="Peptidase_M16"/>
    <property type="match status" value="1"/>
</dbReference>
<evidence type="ECO:0000256" key="1">
    <source>
        <dbReference type="ARBA" id="ARBA00001947"/>
    </source>
</evidence>
<keyword evidence="4" id="KW-0479">Metal-binding</keyword>